<sequence>MAAQFDTMHDLFVHELRGAYHMERRLVEILDEMAMNATNDRISTGFADHRDETRQHVERVEEAFRALGLEPEERQCAVVEALDEEREIVEEGVTDPDLLNQFYLGAGMKTERIEITTYDSLLTMADRLDLGDDVTDPLQRNRDSEDTALKELKALSTASDLKDLWDSLTP</sequence>
<dbReference type="KEGG" id="halg:HUG10_19090"/>
<evidence type="ECO:0000313" key="2">
    <source>
        <dbReference type="Proteomes" id="UP000509750"/>
    </source>
</evidence>
<geneLocation type="plasmid" evidence="1 2">
    <name>unnamed1</name>
</geneLocation>
<evidence type="ECO:0000313" key="1">
    <source>
        <dbReference type="EMBL" id="QLG29713.1"/>
    </source>
</evidence>
<dbReference type="GeneID" id="56030985"/>
<dbReference type="Gene3D" id="1.20.1260.10">
    <property type="match status" value="1"/>
</dbReference>
<proteinExistence type="predicted"/>
<dbReference type="InterPro" id="IPR012347">
    <property type="entry name" value="Ferritin-like"/>
</dbReference>
<dbReference type="Pfam" id="PF05974">
    <property type="entry name" value="DUF892"/>
    <property type="match status" value="1"/>
</dbReference>
<dbReference type="OrthoDB" id="302765at2157"/>
<dbReference type="SUPFAM" id="SSF47240">
    <property type="entry name" value="Ferritin-like"/>
    <property type="match status" value="1"/>
</dbReference>
<dbReference type="PANTHER" id="PTHR30565">
    <property type="entry name" value="PROTEIN YCIF"/>
    <property type="match status" value="1"/>
</dbReference>
<dbReference type="InterPro" id="IPR047114">
    <property type="entry name" value="YciF"/>
</dbReference>
<dbReference type="InterPro" id="IPR010287">
    <property type="entry name" value="DUF892_YciF-like"/>
</dbReference>
<dbReference type="AlphaFoldDB" id="A0A7D5H3G6"/>
<organism evidence="1 2">
    <name type="scientific">Halorarum halophilum</name>
    <dbReference type="NCBI Taxonomy" id="2743090"/>
    <lineage>
        <taxon>Archaea</taxon>
        <taxon>Methanobacteriati</taxon>
        <taxon>Methanobacteriota</taxon>
        <taxon>Stenosarchaea group</taxon>
        <taxon>Halobacteria</taxon>
        <taxon>Halobacteriales</taxon>
        <taxon>Haloferacaceae</taxon>
        <taxon>Halorarum</taxon>
    </lineage>
</organism>
<dbReference type="RefSeq" id="WP_179171287.1">
    <property type="nucleotide sequence ID" value="NZ_CP058530.1"/>
</dbReference>
<keyword evidence="1" id="KW-0614">Plasmid</keyword>
<accession>A0A7D5H3G6</accession>
<name>A0A7D5H3G6_9EURY</name>
<dbReference type="InterPro" id="IPR009078">
    <property type="entry name" value="Ferritin-like_SF"/>
</dbReference>
<gene>
    <name evidence="1" type="ORF">HUG10_19090</name>
</gene>
<protein>
    <submittedName>
        <fullName evidence="1">Ferritin-like domain-containing protein</fullName>
    </submittedName>
</protein>
<keyword evidence="2" id="KW-1185">Reference proteome</keyword>
<dbReference type="EMBL" id="CP058530">
    <property type="protein sequence ID" value="QLG29713.1"/>
    <property type="molecule type" value="Genomic_DNA"/>
</dbReference>
<dbReference type="Proteomes" id="UP000509750">
    <property type="component" value="Plasmid unnamed1"/>
</dbReference>
<dbReference type="PANTHER" id="PTHR30565:SF9">
    <property type="entry name" value="PROTEIN YCIF"/>
    <property type="match status" value="1"/>
</dbReference>
<reference evidence="1 2" key="1">
    <citation type="submission" date="2020-07" db="EMBL/GenBank/DDBJ databases">
        <title>Gai3-2, isolated from salt lake.</title>
        <authorList>
            <person name="Cui H."/>
            <person name="Shi X."/>
        </authorList>
    </citation>
    <scope>NUCLEOTIDE SEQUENCE [LARGE SCALE GENOMIC DNA]</scope>
    <source>
        <strain evidence="1 2">Gai3-2</strain>
        <plasmid evidence="1 2">unnamed1</plasmid>
    </source>
</reference>